<organism evidence="2 3">
    <name type="scientific">Gleimia europaea ACS-120-V-Col10b</name>
    <dbReference type="NCBI Taxonomy" id="883069"/>
    <lineage>
        <taxon>Bacteria</taxon>
        <taxon>Bacillati</taxon>
        <taxon>Actinomycetota</taxon>
        <taxon>Actinomycetes</taxon>
        <taxon>Actinomycetales</taxon>
        <taxon>Actinomycetaceae</taxon>
        <taxon>Gleimia</taxon>
    </lineage>
</organism>
<dbReference type="RefSeq" id="WP_016444534.1">
    <property type="nucleotide sequence ID" value="NZ_KE150266.1"/>
</dbReference>
<feature type="transmembrane region" description="Helical" evidence="1">
    <location>
        <begin position="63"/>
        <end position="82"/>
    </location>
</feature>
<dbReference type="EMBL" id="AGWN01000001">
    <property type="protein sequence ID" value="EPD31423.1"/>
    <property type="molecule type" value="Genomic_DNA"/>
</dbReference>
<dbReference type="Proteomes" id="UP000014387">
    <property type="component" value="Unassembled WGS sequence"/>
</dbReference>
<dbReference type="AlphaFoldDB" id="A0A9W5RFC2"/>
<evidence type="ECO:0008006" key="4">
    <source>
        <dbReference type="Google" id="ProtNLM"/>
    </source>
</evidence>
<dbReference type="OrthoDB" id="3389322at2"/>
<name>A0A9W5RFC2_9ACTO</name>
<reference evidence="2 3" key="1">
    <citation type="submission" date="2013-05" db="EMBL/GenBank/DDBJ databases">
        <title>The Genome Sequence of Actinomyces europaeus ACS-120-V-COL10B.</title>
        <authorList>
            <consortium name="The Broad Institute Genomics Platform"/>
            <person name="Earl A."/>
            <person name="Ward D."/>
            <person name="Feldgarden M."/>
            <person name="Gevers D."/>
            <person name="Saerens B."/>
            <person name="Vaneechoutte M."/>
            <person name="Walker B."/>
            <person name="Young S."/>
            <person name="Zeng Q."/>
            <person name="Gargeya S."/>
            <person name="Fitzgerald M."/>
            <person name="Haas B."/>
            <person name="Abouelleil A."/>
            <person name="Allen A.W."/>
            <person name="Alvarado L."/>
            <person name="Arachchi H.M."/>
            <person name="Berlin A.M."/>
            <person name="Chapman S.B."/>
            <person name="Gainer-Dewar J."/>
            <person name="Goldberg J."/>
            <person name="Griggs A."/>
            <person name="Gujja S."/>
            <person name="Hansen M."/>
            <person name="Howarth C."/>
            <person name="Imamovic A."/>
            <person name="Ireland A."/>
            <person name="Larimer J."/>
            <person name="McCowan C."/>
            <person name="Murphy C."/>
            <person name="Pearson M."/>
            <person name="Poon T.W."/>
            <person name="Priest M."/>
            <person name="Roberts A."/>
            <person name="Saif S."/>
            <person name="Shea T."/>
            <person name="Sisk P."/>
            <person name="Sykes S."/>
            <person name="Wortman J."/>
            <person name="Nusbaum C."/>
            <person name="Birren B."/>
        </authorList>
    </citation>
    <scope>NUCLEOTIDE SEQUENCE [LARGE SCALE GENOMIC DNA]</scope>
    <source>
        <strain evidence="2 3">ACS-120-V-Col10b</strain>
    </source>
</reference>
<evidence type="ECO:0000313" key="2">
    <source>
        <dbReference type="EMBL" id="EPD31423.1"/>
    </source>
</evidence>
<evidence type="ECO:0000256" key="1">
    <source>
        <dbReference type="SAM" id="Phobius"/>
    </source>
</evidence>
<keyword evidence="3" id="KW-1185">Reference proteome</keyword>
<keyword evidence="1" id="KW-0472">Membrane</keyword>
<accession>A0A9W5RFC2</accession>
<keyword evidence="1" id="KW-1133">Transmembrane helix</keyword>
<evidence type="ECO:0000313" key="3">
    <source>
        <dbReference type="Proteomes" id="UP000014387"/>
    </source>
</evidence>
<comment type="caution">
    <text evidence="2">The sequence shown here is derived from an EMBL/GenBank/DDBJ whole genome shotgun (WGS) entry which is preliminary data.</text>
</comment>
<protein>
    <recommendedName>
        <fullName evidence="4">DUF4129 domain-containing protein</fullName>
    </recommendedName>
</protein>
<keyword evidence="1" id="KW-0812">Transmembrane</keyword>
<sequence>MNTLVAHVALALEPTPDEARELLRRELSKNEYLEGQSVQGVLNWLLQRIGTTVFRTAEGTFNWMLLVIIAVVIIALIVGIYARVGREQKTVSATQALTSLSANEHRRRALDLKNTDPTEALKAGFRAIIVRLDATAAPGRTTGEITRLITREYPALKYDVARCASKFDVATYRLETIGTVTTQDVEAMLALDDEIQKRLSAQVSS</sequence>
<proteinExistence type="predicted"/>
<gene>
    <name evidence="2" type="ORF">HMPREF9238_01194</name>
</gene>